<dbReference type="PANTHER" id="PTHR43265:SF1">
    <property type="entry name" value="ESTERASE ESTD"/>
    <property type="match status" value="1"/>
</dbReference>
<keyword evidence="3" id="KW-1185">Reference proteome</keyword>
<dbReference type="Gene3D" id="3.40.50.1820">
    <property type="entry name" value="alpha/beta hydrolase"/>
    <property type="match status" value="1"/>
</dbReference>
<dbReference type="EMBL" id="JAAGOB010000018">
    <property type="protein sequence ID" value="NED98258.1"/>
    <property type="molecule type" value="Genomic_DNA"/>
</dbReference>
<reference evidence="2 3" key="1">
    <citation type="submission" date="2020-02" db="EMBL/GenBank/DDBJ databases">
        <authorList>
            <person name="Li X.-J."/>
            <person name="Feng X.-M."/>
        </authorList>
    </citation>
    <scope>NUCLEOTIDE SEQUENCE [LARGE SCALE GENOMIC DNA]</scope>
    <source>
        <strain evidence="2 3">CGMCC 4.7225</strain>
    </source>
</reference>
<dbReference type="InterPro" id="IPR029058">
    <property type="entry name" value="AB_hydrolase_fold"/>
</dbReference>
<comment type="caution">
    <text evidence="2">The sequence shown here is derived from an EMBL/GenBank/DDBJ whole genome shotgun (WGS) entry which is preliminary data.</text>
</comment>
<dbReference type="AlphaFoldDB" id="A0A6N9YTX3"/>
<keyword evidence="2" id="KW-0378">Hydrolase</keyword>
<dbReference type="PANTHER" id="PTHR43265">
    <property type="entry name" value="ESTERASE ESTD"/>
    <property type="match status" value="1"/>
</dbReference>
<feature type="domain" description="Serine aminopeptidase S33" evidence="1">
    <location>
        <begin position="52"/>
        <end position="279"/>
    </location>
</feature>
<dbReference type="Pfam" id="PF12146">
    <property type="entry name" value="Hydrolase_4"/>
    <property type="match status" value="1"/>
</dbReference>
<name>A0A6N9YTX3_9ACTN</name>
<dbReference type="SUPFAM" id="SSF53474">
    <property type="entry name" value="alpha/beta-Hydrolases"/>
    <property type="match status" value="1"/>
</dbReference>
<organism evidence="2 3">
    <name type="scientific">Phytoactinopolyspora alkaliphila</name>
    <dbReference type="NCBI Taxonomy" id="1783498"/>
    <lineage>
        <taxon>Bacteria</taxon>
        <taxon>Bacillati</taxon>
        <taxon>Actinomycetota</taxon>
        <taxon>Actinomycetes</taxon>
        <taxon>Jiangellales</taxon>
        <taxon>Jiangellaceae</taxon>
        <taxon>Phytoactinopolyspora</taxon>
    </lineage>
</organism>
<dbReference type="InterPro" id="IPR022742">
    <property type="entry name" value="Hydrolase_4"/>
</dbReference>
<proteinExistence type="predicted"/>
<protein>
    <submittedName>
        <fullName evidence="2">Alpha/beta hydrolase</fullName>
    </submittedName>
</protein>
<dbReference type="GO" id="GO:0052689">
    <property type="term" value="F:carboxylic ester hydrolase activity"/>
    <property type="evidence" value="ECO:0007669"/>
    <property type="project" value="TreeGrafter"/>
</dbReference>
<dbReference type="RefSeq" id="WP_163821049.1">
    <property type="nucleotide sequence ID" value="NZ_JAAGOB010000018.1"/>
</dbReference>
<accession>A0A6N9YTX3</accession>
<dbReference type="InterPro" id="IPR053145">
    <property type="entry name" value="AB_hydrolase_Est10"/>
</dbReference>
<evidence type="ECO:0000313" key="2">
    <source>
        <dbReference type="EMBL" id="NED98258.1"/>
    </source>
</evidence>
<evidence type="ECO:0000313" key="3">
    <source>
        <dbReference type="Proteomes" id="UP000469185"/>
    </source>
</evidence>
<evidence type="ECO:0000259" key="1">
    <source>
        <dbReference type="Pfam" id="PF12146"/>
    </source>
</evidence>
<dbReference type="Proteomes" id="UP000469185">
    <property type="component" value="Unassembled WGS sequence"/>
</dbReference>
<gene>
    <name evidence="2" type="ORF">G1H11_23435</name>
</gene>
<sequence length="323" mass="34211">MPTEIDAVVPTAVGDLGALIRIPDADTPLPGVVLVDGSGEGDRYDWGGWPEWIGDAGSVVLRHDKPGCGGSPGHWTEQTLQDRARESLAAVEMLRRHPAVAGQPVGLYGISQGGWVSLIAAAMQEPSVDFVVCHSGPGVSPAEQERVRIGRELRASGLSGDDVAEAMAWVDERAARILRGDSPESISADQERFAARPWYSIATTGAYDDPDVLRFASRIFAFDPLTVLPKVTCPVLTLLGGADTLIPVPASVAAFAEHLPPSPDGHGLAVFPGADHGLYMADPDPAMPRRDQLAPGYLQMVEGFLSARKSVDRKPTSSGLLAR</sequence>